<evidence type="ECO:0000256" key="1">
    <source>
        <dbReference type="SAM" id="Phobius"/>
    </source>
</evidence>
<evidence type="ECO:0000313" key="3">
    <source>
        <dbReference type="Proteomes" id="UP000620046"/>
    </source>
</evidence>
<comment type="caution">
    <text evidence="2">The sequence shown here is derived from an EMBL/GenBank/DDBJ whole genome shotgun (WGS) entry which is preliminary data.</text>
</comment>
<evidence type="ECO:0000313" key="2">
    <source>
        <dbReference type="EMBL" id="GGA28722.1"/>
    </source>
</evidence>
<reference evidence="3" key="1">
    <citation type="journal article" date="2019" name="Int. J. Syst. Evol. Microbiol.">
        <title>The Global Catalogue of Microorganisms (GCM) 10K type strain sequencing project: providing services to taxonomists for standard genome sequencing and annotation.</title>
        <authorList>
            <consortium name="The Broad Institute Genomics Platform"/>
            <consortium name="The Broad Institute Genome Sequencing Center for Infectious Disease"/>
            <person name="Wu L."/>
            <person name="Ma J."/>
        </authorList>
    </citation>
    <scope>NUCLEOTIDE SEQUENCE [LARGE SCALE GENOMIC DNA]</scope>
    <source>
        <strain evidence="3">CGMCC 1.15439</strain>
    </source>
</reference>
<dbReference type="RefSeq" id="WP_229720699.1">
    <property type="nucleotide sequence ID" value="NZ_BMJA01000001.1"/>
</dbReference>
<name>A0ABQ1FU76_9GAMM</name>
<dbReference type="Proteomes" id="UP000620046">
    <property type="component" value="Unassembled WGS sequence"/>
</dbReference>
<keyword evidence="1" id="KW-0812">Transmembrane</keyword>
<proteinExistence type="predicted"/>
<sequence>MDDTNARPRHRRRWLIALIVFCALTIAAYTQLTIFVVPPIGAVPEGRTIVMLRLNKTKFIDSPDAMCDRMMSGVSLICRGIAIAAVARNMTVIARLPYSETLYLISTDGKTYSR</sequence>
<protein>
    <submittedName>
        <fullName evidence="2">Uncharacterized protein</fullName>
    </submittedName>
</protein>
<organism evidence="2 3">
    <name type="scientific">Dyella nitratireducens</name>
    <dbReference type="NCBI Taxonomy" id="1849580"/>
    <lineage>
        <taxon>Bacteria</taxon>
        <taxon>Pseudomonadati</taxon>
        <taxon>Pseudomonadota</taxon>
        <taxon>Gammaproteobacteria</taxon>
        <taxon>Lysobacterales</taxon>
        <taxon>Rhodanobacteraceae</taxon>
        <taxon>Dyella</taxon>
    </lineage>
</organism>
<keyword evidence="3" id="KW-1185">Reference proteome</keyword>
<keyword evidence="1" id="KW-0472">Membrane</keyword>
<accession>A0ABQ1FU76</accession>
<feature type="transmembrane region" description="Helical" evidence="1">
    <location>
        <begin position="14"/>
        <end position="37"/>
    </location>
</feature>
<gene>
    <name evidence="2" type="ORF">GCM10010981_16920</name>
</gene>
<dbReference type="EMBL" id="BMJA01000001">
    <property type="protein sequence ID" value="GGA28722.1"/>
    <property type="molecule type" value="Genomic_DNA"/>
</dbReference>
<keyword evidence="1" id="KW-1133">Transmembrane helix</keyword>